<keyword evidence="6" id="KW-0472">Membrane</keyword>
<dbReference type="GO" id="GO:0005886">
    <property type="term" value="C:plasma membrane"/>
    <property type="evidence" value="ECO:0007669"/>
    <property type="project" value="UniProtKB-SubCell"/>
</dbReference>
<sequence>MHTKRLARAGLSALAIATLSGVFAAPSAYADNSTVTFEALGSGTAMTIDTDPAVDRVYNAPLPWSRTVQAGPDVTLFQVVVVGSGTNTPGCRISINGHVVAEQPVGGSAHCIYSR</sequence>
<accession>A0A1A3NDT4</accession>
<feature type="signal peptide" evidence="7">
    <location>
        <begin position="1"/>
        <end position="24"/>
    </location>
</feature>
<reference evidence="8 9" key="1">
    <citation type="submission" date="2016-06" db="EMBL/GenBank/DDBJ databases">
        <authorList>
            <person name="Kjaerup R.B."/>
            <person name="Dalgaard T.S."/>
            <person name="Juul-Madsen H.R."/>
        </authorList>
    </citation>
    <scope>NUCLEOTIDE SEQUENCE [LARGE SCALE GENOMIC DNA]</scope>
    <source>
        <strain evidence="8 9">1245139.5</strain>
    </source>
</reference>
<keyword evidence="5" id="KW-1133">Transmembrane helix</keyword>
<evidence type="ECO:0000256" key="6">
    <source>
        <dbReference type="ARBA" id="ARBA00023136"/>
    </source>
</evidence>
<comment type="subcellular location">
    <subcellularLocation>
        <location evidence="1">Cell membrane</location>
    </subcellularLocation>
</comment>
<evidence type="ECO:0000256" key="4">
    <source>
        <dbReference type="ARBA" id="ARBA00022692"/>
    </source>
</evidence>
<keyword evidence="7" id="KW-0732">Signal</keyword>
<name>A0A1A3NDT4_MYCAS</name>
<keyword evidence="3" id="KW-1003">Cell membrane</keyword>
<dbReference type="EMBL" id="LZLQ01000016">
    <property type="protein sequence ID" value="OBK19244.1"/>
    <property type="molecule type" value="Genomic_DNA"/>
</dbReference>
<keyword evidence="4" id="KW-0812">Transmembrane</keyword>
<dbReference type="InterPro" id="IPR008693">
    <property type="entry name" value="MmpS"/>
</dbReference>
<evidence type="ECO:0000313" key="8">
    <source>
        <dbReference type="EMBL" id="OBK19244.1"/>
    </source>
</evidence>
<dbReference type="RefSeq" id="WP_065157199.1">
    <property type="nucleotide sequence ID" value="NZ_LZLQ01000016.1"/>
</dbReference>
<dbReference type="Pfam" id="PF05423">
    <property type="entry name" value="Mycobact_memb"/>
    <property type="match status" value="1"/>
</dbReference>
<keyword evidence="9" id="KW-1185">Reference proteome</keyword>
<dbReference type="InterPro" id="IPR038468">
    <property type="entry name" value="MmpS_C"/>
</dbReference>
<dbReference type="Proteomes" id="UP000093629">
    <property type="component" value="Unassembled WGS sequence"/>
</dbReference>
<dbReference type="OrthoDB" id="4548672at2"/>
<evidence type="ECO:0000256" key="3">
    <source>
        <dbReference type="ARBA" id="ARBA00022475"/>
    </source>
</evidence>
<evidence type="ECO:0000256" key="5">
    <source>
        <dbReference type="ARBA" id="ARBA00022989"/>
    </source>
</evidence>
<feature type="chain" id="PRO_5008327006" evidence="7">
    <location>
        <begin position="25"/>
        <end position="115"/>
    </location>
</feature>
<gene>
    <name evidence="8" type="ORF">A5636_19320</name>
</gene>
<evidence type="ECO:0000256" key="2">
    <source>
        <dbReference type="ARBA" id="ARBA00007531"/>
    </source>
</evidence>
<comment type="similarity">
    <text evidence="2">Belongs to the MmpS family.</text>
</comment>
<proteinExistence type="inferred from homology"/>
<evidence type="ECO:0000313" key="9">
    <source>
        <dbReference type="Proteomes" id="UP000093629"/>
    </source>
</evidence>
<dbReference type="Gene3D" id="2.60.40.2880">
    <property type="entry name" value="MmpS1-5, C-terminal soluble domain"/>
    <property type="match status" value="1"/>
</dbReference>
<protein>
    <submittedName>
        <fullName evidence="8">Uncharacterized protein</fullName>
    </submittedName>
</protein>
<evidence type="ECO:0000256" key="1">
    <source>
        <dbReference type="ARBA" id="ARBA00004236"/>
    </source>
</evidence>
<organism evidence="8 9">
    <name type="scientific">Mycobacterium asiaticum</name>
    <dbReference type="NCBI Taxonomy" id="1790"/>
    <lineage>
        <taxon>Bacteria</taxon>
        <taxon>Bacillati</taxon>
        <taxon>Actinomycetota</taxon>
        <taxon>Actinomycetes</taxon>
        <taxon>Mycobacteriales</taxon>
        <taxon>Mycobacteriaceae</taxon>
        <taxon>Mycobacterium</taxon>
    </lineage>
</organism>
<evidence type="ECO:0000256" key="7">
    <source>
        <dbReference type="SAM" id="SignalP"/>
    </source>
</evidence>
<dbReference type="AlphaFoldDB" id="A0A1A3NDT4"/>
<comment type="caution">
    <text evidence="8">The sequence shown here is derived from an EMBL/GenBank/DDBJ whole genome shotgun (WGS) entry which is preliminary data.</text>
</comment>